<dbReference type="FunFam" id="3.30.565.10:FF:000006">
    <property type="entry name" value="Sensor histidine kinase WalK"/>
    <property type="match status" value="1"/>
</dbReference>
<dbReference type="SUPFAM" id="SSF55874">
    <property type="entry name" value="ATPase domain of HSP90 chaperone/DNA topoisomerase II/histidine kinase"/>
    <property type="match status" value="1"/>
</dbReference>
<dbReference type="Gene3D" id="6.10.340.10">
    <property type="match status" value="1"/>
</dbReference>
<evidence type="ECO:0000256" key="8">
    <source>
        <dbReference type="ARBA" id="ARBA00022741"/>
    </source>
</evidence>
<evidence type="ECO:0000256" key="12">
    <source>
        <dbReference type="ARBA" id="ARBA00023012"/>
    </source>
</evidence>
<dbReference type="AlphaFoldDB" id="A0A1Q2KYI9"/>
<evidence type="ECO:0000256" key="6">
    <source>
        <dbReference type="ARBA" id="ARBA00022679"/>
    </source>
</evidence>
<dbReference type="SMART" id="SM00387">
    <property type="entry name" value="HATPase_c"/>
    <property type="match status" value="1"/>
</dbReference>
<dbReference type="GO" id="GO:0005524">
    <property type="term" value="F:ATP binding"/>
    <property type="evidence" value="ECO:0007669"/>
    <property type="project" value="UniProtKB-KW"/>
</dbReference>
<dbReference type="Gene3D" id="1.10.287.130">
    <property type="match status" value="1"/>
</dbReference>
<evidence type="ECO:0000256" key="1">
    <source>
        <dbReference type="ARBA" id="ARBA00000085"/>
    </source>
</evidence>
<feature type="domain" description="Histidine kinase" evidence="15">
    <location>
        <begin position="249"/>
        <end position="458"/>
    </location>
</feature>
<dbReference type="EC" id="2.7.13.3" evidence="3"/>
<evidence type="ECO:0000256" key="10">
    <source>
        <dbReference type="ARBA" id="ARBA00022840"/>
    </source>
</evidence>
<keyword evidence="4" id="KW-1003">Cell membrane</keyword>
<evidence type="ECO:0000259" key="15">
    <source>
        <dbReference type="PROSITE" id="PS50109"/>
    </source>
</evidence>
<keyword evidence="11 14" id="KW-1133">Transmembrane helix</keyword>
<keyword evidence="7 14" id="KW-0812">Transmembrane</keyword>
<evidence type="ECO:0000256" key="9">
    <source>
        <dbReference type="ARBA" id="ARBA00022777"/>
    </source>
</evidence>
<feature type="transmembrane region" description="Helical" evidence="14">
    <location>
        <begin position="21"/>
        <end position="46"/>
    </location>
</feature>
<evidence type="ECO:0000256" key="4">
    <source>
        <dbReference type="ARBA" id="ARBA00022475"/>
    </source>
</evidence>
<dbReference type="InterPro" id="IPR005467">
    <property type="entry name" value="His_kinase_dom"/>
</dbReference>
<dbReference type="CDD" id="cd16922">
    <property type="entry name" value="HATPase_EvgS-ArcB-TorS-like"/>
    <property type="match status" value="1"/>
</dbReference>
<keyword evidence="8" id="KW-0547">Nucleotide-binding</keyword>
<dbReference type="PROSITE" id="PS50109">
    <property type="entry name" value="HIS_KIN"/>
    <property type="match status" value="1"/>
</dbReference>
<protein>
    <recommendedName>
        <fullName evidence="3">histidine kinase</fullName>
        <ecNumber evidence="3">2.7.13.3</ecNumber>
    </recommendedName>
</protein>
<dbReference type="Pfam" id="PF00672">
    <property type="entry name" value="HAMP"/>
    <property type="match status" value="1"/>
</dbReference>
<dbReference type="RefSeq" id="WP_077589167.1">
    <property type="nucleotide sequence ID" value="NZ_CP019640.1"/>
</dbReference>
<organism evidence="17 18">
    <name type="scientific">Planococcus lenghuensis</name>
    <dbReference type="NCBI Taxonomy" id="2213202"/>
    <lineage>
        <taxon>Bacteria</taxon>
        <taxon>Bacillati</taxon>
        <taxon>Bacillota</taxon>
        <taxon>Bacilli</taxon>
        <taxon>Bacillales</taxon>
        <taxon>Caryophanaceae</taxon>
        <taxon>Planococcus</taxon>
    </lineage>
</organism>
<dbReference type="InterPro" id="IPR003661">
    <property type="entry name" value="HisK_dim/P_dom"/>
</dbReference>
<evidence type="ECO:0000256" key="13">
    <source>
        <dbReference type="ARBA" id="ARBA00023136"/>
    </source>
</evidence>
<dbReference type="Proteomes" id="UP000188184">
    <property type="component" value="Chromosome"/>
</dbReference>
<evidence type="ECO:0000256" key="3">
    <source>
        <dbReference type="ARBA" id="ARBA00012438"/>
    </source>
</evidence>
<dbReference type="Pfam" id="PF00512">
    <property type="entry name" value="HisKA"/>
    <property type="match status" value="1"/>
</dbReference>
<dbReference type="Gene3D" id="3.30.565.10">
    <property type="entry name" value="Histidine kinase-like ATPase, C-terminal domain"/>
    <property type="match status" value="1"/>
</dbReference>
<dbReference type="SUPFAM" id="SSF47384">
    <property type="entry name" value="Homodimeric domain of signal transducing histidine kinase"/>
    <property type="match status" value="1"/>
</dbReference>
<comment type="subcellular location">
    <subcellularLocation>
        <location evidence="2">Cell membrane</location>
        <topology evidence="2">Multi-pass membrane protein</topology>
    </subcellularLocation>
</comment>
<dbReference type="InterPro" id="IPR050428">
    <property type="entry name" value="TCS_sensor_his_kinase"/>
</dbReference>
<accession>A0A1Q2KYI9</accession>
<evidence type="ECO:0000256" key="2">
    <source>
        <dbReference type="ARBA" id="ARBA00004651"/>
    </source>
</evidence>
<dbReference type="SMART" id="SM00304">
    <property type="entry name" value="HAMP"/>
    <property type="match status" value="1"/>
</dbReference>
<evidence type="ECO:0000256" key="11">
    <source>
        <dbReference type="ARBA" id="ARBA00022989"/>
    </source>
</evidence>
<evidence type="ECO:0000313" key="17">
    <source>
        <dbReference type="EMBL" id="AQQ53278.1"/>
    </source>
</evidence>
<evidence type="ECO:0000256" key="5">
    <source>
        <dbReference type="ARBA" id="ARBA00022553"/>
    </source>
</evidence>
<dbReference type="CDD" id="cd06225">
    <property type="entry name" value="HAMP"/>
    <property type="match status" value="1"/>
</dbReference>
<keyword evidence="18" id="KW-1185">Reference proteome</keyword>
<feature type="domain" description="HAMP" evidence="16">
    <location>
        <begin position="187"/>
        <end position="241"/>
    </location>
</feature>
<dbReference type="Pfam" id="PF02518">
    <property type="entry name" value="HATPase_c"/>
    <property type="match status" value="1"/>
</dbReference>
<evidence type="ECO:0000256" key="14">
    <source>
        <dbReference type="SAM" id="Phobius"/>
    </source>
</evidence>
<dbReference type="CDD" id="cd00082">
    <property type="entry name" value="HisKA"/>
    <property type="match status" value="1"/>
</dbReference>
<comment type="catalytic activity">
    <reaction evidence="1">
        <text>ATP + protein L-histidine = ADP + protein N-phospho-L-histidine.</text>
        <dbReference type="EC" id="2.7.13.3"/>
    </reaction>
</comment>
<gene>
    <name evidence="17" type="ORF">B0X71_09425</name>
</gene>
<dbReference type="SMART" id="SM00388">
    <property type="entry name" value="HisKA"/>
    <property type="match status" value="1"/>
</dbReference>
<dbReference type="GO" id="GO:0005886">
    <property type="term" value="C:plasma membrane"/>
    <property type="evidence" value="ECO:0007669"/>
    <property type="project" value="UniProtKB-SubCell"/>
</dbReference>
<dbReference type="PRINTS" id="PR00344">
    <property type="entry name" value="BCTRLSENSOR"/>
</dbReference>
<dbReference type="OrthoDB" id="9786919at2"/>
<keyword evidence="9" id="KW-0418">Kinase</keyword>
<dbReference type="InterPro" id="IPR004358">
    <property type="entry name" value="Sig_transdc_His_kin-like_C"/>
</dbReference>
<keyword evidence="5" id="KW-0597">Phosphoprotein</keyword>
<dbReference type="InterPro" id="IPR036890">
    <property type="entry name" value="HATPase_C_sf"/>
</dbReference>
<dbReference type="GO" id="GO:0000155">
    <property type="term" value="F:phosphorelay sensor kinase activity"/>
    <property type="evidence" value="ECO:0007669"/>
    <property type="project" value="InterPro"/>
</dbReference>
<sequence length="458" mass="51644">MPRKQNRKQKRGTLVYQVTSWYIWYFVIVLFMIGLIVLGSVGFFLYERIQQEQELLEARLTELTATEETVNLQERLDAVLYPEYAEYAVEIRLDDEVLARSRGWEDIEEDGERLNFFGLNQFVLQERDDLFYTDTFQLEVNGALALVETGSEADDEMEFFVLLFQILLYTGIISLLIGSFVIYRLTARSLKPLSTITAAVAALGGTDDLEKRIPVPAKPGELTELATVFNRLLHQLQQQFEREQRFVSDASHELRTPLTAFRGHLKLLKRWGKDDPEILVQGLEAMDQESTRMERMVVQLLTLARTGHTETKKEPLNLSALVKTVIAQWPASEDVSVAAEVGEGITVTGDAEQLRQVAVILLENAQRYTEAGSITVRLIEDGTSVRLEVKDTGIGIAPADQEKVFDRFYRVDKARSRVSGGTGLGLSIASELVDHHQGDIRLESELGKGSTFTVVLPK</sequence>
<dbReference type="KEGG" id="pmar:B0X71_09425"/>
<evidence type="ECO:0000313" key="18">
    <source>
        <dbReference type="Proteomes" id="UP000188184"/>
    </source>
</evidence>
<dbReference type="InterPro" id="IPR036097">
    <property type="entry name" value="HisK_dim/P_sf"/>
</dbReference>
<proteinExistence type="predicted"/>
<reference evidence="17 18" key="1">
    <citation type="submission" date="2017-02" db="EMBL/GenBank/DDBJ databases">
        <title>The complete genomic sequence of a novel cold adapted crude oil-degrading bacterium Planococcus qaidamina Y42.</title>
        <authorList>
            <person name="Yang R."/>
        </authorList>
    </citation>
    <scope>NUCLEOTIDE SEQUENCE [LARGE SCALE GENOMIC DNA]</scope>
    <source>
        <strain evidence="17 18">Y42</strain>
    </source>
</reference>
<dbReference type="EMBL" id="CP019640">
    <property type="protein sequence ID" value="AQQ53278.1"/>
    <property type="molecule type" value="Genomic_DNA"/>
</dbReference>
<keyword evidence="6" id="KW-0808">Transferase</keyword>
<feature type="transmembrane region" description="Helical" evidence="14">
    <location>
        <begin position="159"/>
        <end position="183"/>
    </location>
</feature>
<dbReference type="InterPro" id="IPR003594">
    <property type="entry name" value="HATPase_dom"/>
</dbReference>
<dbReference type="InterPro" id="IPR003660">
    <property type="entry name" value="HAMP_dom"/>
</dbReference>
<keyword evidence="10" id="KW-0067">ATP-binding</keyword>
<keyword evidence="12" id="KW-0902">Two-component regulatory system</keyword>
<dbReference type="PANTHER" id="PTHR45436:SF5">
    <property type="entry name" value="SENSOR HISTIDINE KINASE TRCS"/>
    <property type="match status" value="1"/>
</dbReference>
<evidence type="ECO:0000256" key="7">
    <source>
        <dbReference type="ARBA" id="ARBA00022692"/>
    </source>
</evidence>
<dbReference type="FunFam" id="1.10.287.130:FF:000001">
    <property type="entry name" value="Two-component sensor histidine kinase"/>
    <property type="match status" value="1"/>
</dbReference>
<name>A0A1Q2KYI9_9BACL</name>
<evidence type="ECO:0000259" key="16">
    <source>
        <dbReference type="PROSITE" id="PS50885"/>
    </source>
</evidence>
<dbReference type="PROSITE" id="PS50885">
    <property type="entry name" value="HAMP"/>
    <property type="match status" value="1"/>
</dbReference>
<dbReference type="PANTHER" id="PTHR45436">
    <property type="entry name" value="SENSOR HISTIDINE KINASE YKOH"/>
    <property type="match status" value="1"/>
</dbReference>
<keyword evidence="13 14" id="KW-0472">Membrane</keyword>